<accession>A0A378K056</accession>
<evidence type="ECO:0000256" key="1">
    <source>
        <dbReference type="ARBA" id="ARBA00023002"/>
    </source>
</evidence>
<protein>
    <submittedName>
        <fullName evidence="4">Rossmann-like domain protein</fullName>
    </submittedName>
    <submittedName>
        <fullName evidence="5">Uncharacterized conserved protein</fullName>
    </submittedName>
</protein>
<dbReference type="EMBL" id="UGOG01000001">
    <property type="protein sequence ID" value="STX64184.1"/>
    <property type="molecule type" value="Genomic_DNA"/>
</dbReference>
<evidence type="ECO:0000313" key="7">
    <source>
        <dbReference type="Proteomes" id="UP000254040"/>
    </source>
</evidence>
<dbReference type="InterPro" id="IPR036291">
    <property type="entry name" value="NAD(P)-bd_dom_sf"/>
</dbReference>
<feature type="domain" description="DUF2520" evidence="3">
    <location>
        <begin position="137"/>
        <end position="262"/>
    </location>
</feature>
<dbReference type="PANTHER" id="PTHR40459">
    <property type="entry name" value="CONSERVED HYPOTHETICAL ALANINE AND LEUCINE RICH PROTEIN"/>
    <property type="match status" value="1"/>
</dbReference>
<dbReference type="Pfam" id="PF10728">
    <property type="entry name" value="DUF2520"/>
    <property type="match status" value="1"/>
</dbReference>
<dbReference type="Pfam" id="PF10727">
    <property type="entry name" value="Rossmann-like"/>
    <property type="match status" value="1"/>
</dbReference>
<proteinExistence type="predicted"/>
<keyword evidence="6" id="KW-1185">Reference proteome</keyword>
<organism evidence="5 7">
    <name type="scientific">Legionella moravica</name>
    <dbReference type="NCBI Taxonomy" id="39962"/>
    <lineage>
        <taxon>Bacteria</taxon>
        <taxon>Pseudomonadati</taxon>
        <taxon>Pseudomonadota</taxon>
        <taxon>Gammaproteobacteria</taxon>
        <taxon>Legionellales</taxon>
        <taxon>Legionellaceae</taxon>
        <taxon>Legionella</taxon>
    </lineage>
</organism>
<dbReference type="STRING" id="39962.Lmor_1862"/>
<dbReference type="AlphaFoldDB" id="A0A378K056"/>
<dbReference type="Proteomes" id="UP000254040">
    <property type="component" value="Unassembled WGS sequence"/>
</dbReference>
<dbReference type="OrthoDB" id="8650434at2"/>
<sequence length="283" mass="30708">MNYNIIGAGRLGKNLAMALSTSRMLVLDSVCNRTFKSAQQACSDLGVGNAVESLNQLPQADVTWITCSDDSIETVVTQLIQDSVLKPNSFVIHCSGALNSELLKPLKMAGCSIASFHPLKAFKTGYLDSMAFNQIDCVVEGDPDVCEWLNDIFSSLAARVIPIQPEAKIKYHAAATIASNYLITLASASEELLLQAGIPQYQARAMICNLMQGNINNLSNTNPIDESLTGPLCRGDTQTLSLHLKTINNPMIRALYKTAGLATLSLTKLSQEKSDFIKEMFEV</sequence>
<feature type="domain" description="Putative oxidoreductase/dehydrogenase Rossmann-like" evidence="2">
    <location>
        <begin position="4"/>
        <end position="118"/>
    </location>
</feature>
<name>A0A378K056_9GAMM</name>
<gene>
    <name evidence="4" type="ORF">Lmor_1862</name>
    <name evidence="5" type="ORF">NCTC12239_03146</name>
</gene>
<dbReference type="InterPro" id="IPR019665">
    <property type="entry name" value="OxRdtase/DH_put_Rossmann_dom"/>
</dbReference>
<evidence type="ECO:0000259" key="3">
    <source>
        <dbReference type="Pfam" id="PF10728"/>
    </source>
</evidence>
<evidence type="ECO:0000313" key="4">
    <source>
        <dbReference type="EMBL" id="KTD34465.1"/>
    </source>
</evidence>
<keyword evidence="1" id="KW-0560">Oxidoreductase</keyword>
<dbReference type="InterPro" id="IPR018931">
    <property type="entry name" value="DUF2520"/>
</dbReference>
<dbReference type="Gene3D" id="3.40.50.720">
    <property type="entry name" value="NAD(P)-binding Rossmann-like Domain"/>
    <property type="match status" value="1"/>
</dbReference>
<dbReference type="EMBL" id="LNYN01000020">
    <property type="protein sequence ID" value="KTD34465.1"/>
    <property type="molecule type" value="Genomic_DNA"/>
</dbReference>
<dbReference type="RefSeq" id="WP_028382908.1">
    <property type="nucleotide sequence ID" value="NZ_CAAAJG010000052.1"/>
</dbReference>
<dbReference type="Gene3D" id="1.10.1040.20">
    <property type="entry name" value="ProC-like, C-terminal domain"/>
    <property type="match status" value="1"/>
</dbReference>
<dbReference type="SUPFAM" id="SSF51735">
    <property type="entry name" value="NAD(P)-binding Rossmann-fold domains"/>
    <property type="match status" value="1"/>
</dbReference>
<dbReference type="InterPro" id="IPR008927">
    <property type="entry name" value="6-PGluconate_DH-like_C_sf"/>
</dbReference>
<dbReference type="SUPFAM" id="SSF48179">
    <property type="entry name" value="6-phosphogluconate dehydrogenase C-terminal domain-like"/>
    <property type="match status" value="1"/>
</dbReference>
<evidence type="ECO:0000313" key="6">
    <source>
        <dbReference type="Proteomes" id="UP000054985"/>
    </source>
</evidence>
<dbReference type="InterPro" id="IPR037108">
    <property type="entry name" value="TM1727-like_C_sf"/>
</dbReference>
<dbReference type="GO" id="GO:0016491">
    <property type="term" value="F:oxidoreductase activity"/>
    <property type="evidence" value="ECO:0007669"/>
    <property type="project" value="UniProtKB-KW"/>
</dbReference>
<reference evidence="5 7" key="2">
    <citation type="submission" date="2018-06" db="EMBL/GenBank/DDBJ databases">
        <authorList>
            <consortium name="Pathogen Informatics"/>
            <person name="Doyle S."/>
        </authorList>
    </citation>
    <scope>NUCLEOTIDE SEQUENCE [LARGE SCALE GENOMIC DNA]</scope>
    <source>
        <strain evidence="5 7">NCTC12239</strain>
    </source>
</reference>
<dbReference type="Proteomes" id="UP000054985">
    <property type="component" value="Unassembled WGS sequence"/>
</dbReference>
<dbReference type="PANTHER" id="PTHR40459:SF1">
    <property type="entry name" value="CONSERVED HYPOTHETICAL ALANINE AND LEUCINE RICH PROTEIN"/>
    <property type="match status" value="1"/>
</dbReference>
<evidence type="ECO:0000313" key="5">
    <source>
        <dbReference type="EMBL" id="STX64184.1"/>
    </source>
</evidence>
<evidence type="ECO:0000259" key="2">
    <source>
        <dbReference type="Pfam" id="PF10727"/>
    </source>
</evidence>
<reference evidence="4 6" key="1">
    <citation type="submission" date="2015-11" db="EMBL/GenBank/DDBJ databases">
        <title>Genomic analysis of 38 Legionella species identifies large and diverse effector repertoires.</title>
        <authorList>
            <person name="Burstein D."/>
            <person name="Amaro F."/>
            <person name="Zusman T."/>
            <person name="Lifshitz Z."/>
            <person name="Cohen O."/>
            <person name="Gilbert J.A."/>
            <person name="Pupko T."/>
            <person name="Shuman H.A."/>
            <person name="Segal G."/>
        </authorList>
    </citation>
    <scope>NUCLEOTIDE SEQUENCE [LARGE SCALE GENOMIC DNA]</scope>
    <source>
        <strain evidence="4 6">ATCC 43877</strain>
    </source>
</reference>